<gene>
    <name evidence="2" type="ORF">ABN401_07545</name>
</gene>
<keyword evidence="1" id="KW-1133">Transmembrane helix</keyword>
<organism evidence="2 3">
    <name type="scientific">Brevundimonas aurifodinae</name>
    <dbReference type="NCBI Taxonomy" id="1508312"/>
    <lineage>
        <taxon>Bacteria</taxon>
        <taxon>Pseudomonadati</taxon>
        <taxon>Pseudomonadota</taxon>
        <taxon>Alphaproteobacteria</taxon>
        <taxon>Caulobacterales</taxon>
        <taxon>Caulobacteraceae</taxon>
        <taxon>Brevundimonas</taxon>
    </lineage>
</organism>
<protein>
    <submittedName>
        <fullName evidence="2">Uncharacterized protein</fullName>
    </submittedName>
</protein>
<dbReference type="EMBL" id="JBEGDD010000005">
    <property type="protein sequence ID" value="MEQ7155063.1"/>
    <property type="molecule type" value="Genomic_DNA"/>
</dbReference>
<dbReference type="RefSeq" id="WP_349684225.1">
    <property type="nucleotide sequence ID" value="NZ_JBEGDD010000005.1"/>
</dbReference>
<sequence length="58" mass="6539">MPTYLTPDQLQARNRRSLWIALGLVGFIVLIFLTTFLRMQSNLAERKAMAATAAEATR</sequence>
<accession>A0ABV1NN55</accession>
<proteinExistence type="predicted"/>
<evidence type="ECO:0000256" key="1">
    <source>
        <dbReference type="SAM" id="Phobius"/>
    </source>
</evidence>
<keyword evidence="3" id="KW-1185">Reference proteome</keyword>
<keyword evidence="1" id="KW-0812">Transmembrane</keyword>
<evidence type="ECO:0000313" key="3">
    <source>
        <dbReference type="Proteomes" id="UP001445732"/>
    </source>
</evidence>
<reference evidence="2 3" key="1">
    <citation type="submission" date="2024-06" db="EMBL/GenBank/DDBJ databases">
        <title>Brevundimonas sp. C11.</title>
        <authorList>
            <person name="Maltman C."/>
        </authorList>
    </citation>
    <scope>NUCLEOTIDE SEQUENCE [LARGE SCALE GENOMIC DNA]</scope>
    <source>
        <strain evidence="2 3">C11</strain>
    </source>
</reference>
<keyword evidence="1" id="KW-0472">Membrane</keyword>
<name>A0ABV1NN55_9CAUL</name>
<comment type="caution">
    <text evidence="2">The sequence shown here is derived from an EMBL/GenBank/DDBJ whole genome shotgun (WGS) entry which is preliminary data.</text>
</comment>
<dbReference type="Proteomes" id="UP001445732">
    <property type="component" value="Unassembled WGS sequence"/>
</dbReference>
<feature type="transmembrane region" description="Helical" evidence="1">
    <location>
        <begin position="18"/>
        <end position="37"/>
    </location>
</feature>
<evidence type="ECO:0000313" key="2">
    <source>
        <dbReference type="EMBL" id="MEQ7155063.1"/>
    </source>
</evidence>